<feature type="transmembrane region" description="Helical" evidence="1">
    <location>
        <begin position="172"/>
        <end position="194"/>
    </location>
</feature>
<reference evidence="3" key="1">
    <citation type="submission" date="2022-08" db="UniProtKB">
        <authorList>
            <consortium name="EnsemblMetazoa"/>
        </authorList>
    </citation>
    <scope>IDENTIFICATION</scope>
    <source>
        <strain evidence="3">05x7-T-G4-1.051#20</strain>
    </source>
</reference>
<evidence type="ECO:0000256" key="1">
    <source>
        <dbReference type="SAM" id="Phobius"/>
    </source>
</evidence>
<proteinExistence type="predicted"/>
<organism evidence="3 4">
    <name type="scientific">Magallana gigas</name>
    <name type="common">Pacific oyster</name>
    <name type="synonym">Crassostrea gigas</name>
    <dbReference type="NCBI Taxonomy" id="29159"/>
    <lineage>
        <taxon>Eukaryota</taxon>
        <taxon>Metazoa</taxon>
        <taxon>Spiralia</taxon>
        <taxon>Lophotrochozoa</taxon>
        <taxon>Mollusca</taxon>
        <taxon>Bivalvia</taxon>
        <taxon>Autobranchia</taxon>
        <taxon>Pteriomorphia</taxon>
        <taxon>Ostreida</taxon>
        <taxon>Ostreoidea</taxon>
        <taxon>Ostreidae</taxon>
        <taxon>Magallana</taxon>
    </lineage>
</organism>
<evidence type="ECO:0000256" key="2">
    <source>
        <dbReference type="SAM" id="SignalP"/>
    </source>
</evidence>
<keyword evidence="1" id="KW-0812">Transmembrane</keyword>
<keyword evidence="1" id="KW-1133">Transmembrane helix</keyword>
<dbReference type="EnsemblMetazoa" id="G18477.1">
    <property type="protein sequence ID" value="G18477.1:cds"/>
    <property type="gene ID" value="G18477"/>
</dbReference>
<dbReference type="AlphaFoldDB" id="A0A8W8JDP6"/>
<accession>A0A8W8JDP6</accession>
<name>A0A8W8JDP6_MAGGI</name>
<feature type="chain" id="PRO_5036451359" evidence="2">
    <location>
        <begin position="23"/>
        <end position="244"/>
    </location>
</feature>
<protein>
    <submittedName>
        <fullName evidence="3">Uncharacterized protein</fullName>
    </submittedName>
</protein>
<keyword evidence="4" id="KW-1185">Reference proteome</keyword>
<evidence type="ECO:0000313" key="3">
    <source>
        <dbReference type="EnsemblMetazoa" id="G18477.1:cds"/>
    </source>
</evidence>
<keyword evidence="2" id="KW-0732">Signal</keyword>
<dbReference type="Proteomes" id="UP000005408">
    <property type="component" value="Unassembled WGS sequence"/>
</dbReference>
<sequence length="244" mass="27845">MADHIHWATFLICTFVSFVCDCKPLDRYKFPVNTTVSCPRNQTEWNERSSAINCTQGNGFLCLPNEELTELLEFCYFDHRILIEKGTCMYLRNRDSFLDDYDCRNFVDGCPNTTYRINEIYKYESCLSIGNGCFLADPTCVSTTATYSISENSSTTTSEDTTQKTNYERNNLVWIATLLGAITLICIPVVMCFLKIKGTLHLTPADASTKLETNQAADEIKLIVSDEENDITEKSWYSRNQKHT</sequence>
<feature type="signal peptide" evidence="2">
    <location>
        <begin position="1"/>
        <end position="22"/>
    </location>
</feature>
<keyword evidence="1" id="KW-0472">Membrane</keyword>
<evidence type="ECO:0000313" key="4">
    <source>
        <dbReference type="Proteomes" id="UP000005408"/>
    </source>
</evidence>